<keyword evidence="1" id="KW-0732">Signal</keyword>
<feature type="non-terminal residue" evidence="2">
    <location>
        <position position="1"/>
    </location>
</feature>
<dbReference type="PANTHER" id="PTHR34721:SF3">
    <property type="entry name" value="ACTIVIN_RECP DOMAIN-CONTAINING PROTEIN-RELATED"/>
    <property type="match status" value="1"/>
</dbReference>
<protein>
    <recommendedName>
        <fullName evidence="4">Activin types I and II receptor domain-containing protein</fullName>
    </recommendedName>
</protein>
<organism evidence="2 3">
    <name type="scientific">Pristionchus mayeri</name>
    <dbReference type="NCBI Taxonomy" id="1317129"/>
    <lineage>
        <taxon>Eukaryota</taxon>
        <taxon>Metazoa</taxon>
        <taxon>Ecdysozoa</taxon>
        <taxon>Nematoda</taxon>
        <taxon>Chromadorea</taxon>
        <taxon>Rhabditida</taxon>
        <taxon>Rhabditina</taxon>
        <taxon>Diplogasteromorpha</taxon>
        <taxon>Diplogasteroidea</taxon>
        <taxon>Neodiplogasteridae</taxon>
        <taxon>Pristionchus</taxon>
    </lineage>
</organism>
<sequence>EISLKLLLTLGLCSSSMAIRCYNGNYIQSAPQHTIHKVVRDCGGDEVRSQEYCIKNIGLITRDSIHLACALEGECGGPEEKEVSFWRICCKGDLCNDDANVPAAPPPPVDSWESDSMSARTNQNKRFGYKPNAVSASTLLLSLATVAVTVLARF</sequence>
<proteinExistence type="predicted"/>
<feature type="signal peptide" evidence="1">
    <location>
        <begin position="1"/>
        <end position="18"/>
    </location>
</feature>
<accession>A0AAN5CRL8</accession>
<dbReference type="PANTHER" id="PTHR34721">
    <property type="entry name" value="PROTEIN CBG09734"/>
    <property type="match status" value="1"/>
</dbReference>
<gene>
    <name evidence="2" type="ORF">PMAYCL1PPCAC_19668</name>
</gene>
<dbReference type="InterPro" id="IPR045860">
    <property type="entry name" value="Snake_toxin-like_sf"/>
</dbReference>
<evidence type="ECO:0008006" key="4">
    <source>
        <dbReference type="Google" id="ProtNLM"/>
    </source>
</evidence>
<evidence type="ECO:0000313" key="3">
    <source>
        <dbReference type="Proteomes" id="UP001328107"/>
    </source>
</evidence>
<keyword evidence="3" id="KW-1185">Reference proteome</keyword>
<dbReference type="EMBL" id="BTRK01000004">
    <property type="protein sequence ID" value="GMR49473.1"/>
    <property type="molecule type" value="Genomic_DNA"/>
</dbReference>
<evidence type="ECO:0000256" key="1">
    <source>
        <dbReference type="SAM" id="SignalP"/>
    </source>
</evidence>
<reference evidence="3" key="1">
    <citation type="submission" date="2022-10" db="EMBL/GenBank/DDBJ databases">
        <title>Genome assembly of Pristionchus species.</title>
        <authorList>
            <person name="Yoshida K."/>
            <person name="Sommer R.J."/>
        </authorList>
    </citation>
    <scope>NUCLEOTIDE SEQUENCE [LARGE SCALE GENOMIC DNA]</scope>
    <source>
        <strain evidence="3">RS5460</strain>
    </source>
</reference>
<name>A0AAN5CRL8_9BILA</name>
<dbReference type="Proteomes" id="UP001328107">
    <property type="component" value="Unassembled WGS sequence"/>
</dbReference>
<evidence type="ECO:0000313" key="2">
    <source>
        <dbReference type="EMBL" id="GMR49473.1"/>
    </source>
</evidence>
<comment type="caution">
    <text evidence="2">The sequence shown here is derived from an EMBL/GenBank/DDBJ whole genome shotgun (WGS) entry which is preliminary data.</text>
</comment>
<dbReference type="AlphaFoldDB" id="A0AAN5CRL8"/>
<dbReference type="SUPFAM" id="SSF57302">
    <property type="entry name" value="Snake toxin-like"/>
    <property type="match status" value="1"/>
</dbReference>
<feature type="chain" id="PRO_5043012349" description="Activin types I and II receptor domain-containing protein" evidence="1">
    <location>
        <begin position="19"/>
        <end position="154"/>
    </location>
</feature>